<keyword evidence="6" id="KW-1185">Reference proteome</keyword>
<keyword evidence="3" id="KW-0460">Magnesium</keyword>
<evidence type="ECO:0000259" key="4">
    <source>
        <dbReference type="SMART" id="SM00922"/>
    </source>
</evidence>
<dbReference type="PROSITE" id="PS00908">
    <property type="entry name" value="MR_MLE_1"/>
    <property type="match status" value="1"/>
</dbReference>
<dbReference type="InterPro" id="IPR046945">
    <property type="entry name" value="RHMD-like"/>
</dbReference>
<evidence type="ECO:0000313" key="5">
    <source>
        <dbReference type="EMBL" id="MEK0083329.1"/>
    </source>
</evidence>
<dbReference type="SUPFAM" id="SSF54826">
    <property type="entry name" value="Enolase N-terminal domain-like"/>
    <property type="match status" value="1"/>
</dbReference>
<dbReference type="SFLD" id="SFLDG00179">
    <property type="entry name" value="mandelate_racemase"/>
    <property type="match status" value="1"/>
</dbReference>
<dbReference type="SMART" id="SM00922">
    <property type="entry name" value="MR_MLE"/>
    <property type="match status" value="1"/>
</dbReference>
<dbReference type="Gene3D" id="3.20.20.120">
    <property type="entry name" value="Enolase-like C-terminal domain"/>
    <property type="match status" value="1"/>
</dbReference>
<dbReference type="Pfam" id="PF02746">
    <property type="entry name" value="MR_MLE_N"/>
    <property type="match status" value="1"/>
</dbReference>
<comment type="caution">
    <text evidence="5">The sequence shown here is derived from an EMBL/GenBank/DDBJ whole genome shotgun (WGS) entry which is preliminary data.</text>
</comment>
<proteinExistence type="predicted"/>
<dbReference type="InterPro" id="IPR029065">
    <property type="entry name" value="Enolase_C-like"/>
</dbReference>
<evidence type="ECO:0000256" key="1">
    <source>
        <dbReference type="ARBA" id="ARBA00001946"/>
    </source>
</evidence>
<feature type="domain" description="Mandelate racemase/muconate lactonizing enzyme C-terminal" evidence="4">
    <location>
        <begin position="145"/>
        <end position="243"/>
    </location>
</feature>
<dbReference type="PANTHER" id="PTHR13794">
    <property type="entry name" value="ENOLASE SUPERFAMILY, MANDELATE RACEMASE"/>
    <property type="match status" value="1"/>
</dbReference>
<dbReference type="InterPro" id="IPR013342">
    <property type="entry name" value="Mandelate_racemase_C"/>
</dbReference>
<accession>A0ABU8XQZ0</accession>
<dbReference type="InterPro" id="IPR018110">
    <property type="entry name" value="Mandel_Rmase/mucon_lact_enz_CS"/>
</dbReference>
<protein>
    <submittedName>
        <fullName evidence="5">Enolase C-terminal domain-like protein</fullName>
    </submittedName>
</protein>
<dbReference type="Pfam" id="PF13378">
    <property type="entry name" value="MR_MLE_C"/>
    <property type="match status" value="1"/>
</dbReference>
<dbReference type="EMBL" id="JBBLZC010000007">
    <property type="protein sequence ID" value="MEK0083329.1"/>
    <property type="molecule type" value="Genomic_DNA"/>
</dbReference>
<dbReference type="PANTHER" id="PTHR13794:SF58">
    <property type="entry name" value="MITOCHONDRIAL ENOLASE SUPERFAMILY MEMBER 1"/>
    <property type="match status" value="1"/>
</dbReference>
<dbReference type="SUPFAM" id="SSF51604">
    <property type="entry name" value="Enolase C-terminal domain-like"/>
    <property type="match status" value="1"/>
</dbReference>
<gene>
    <name evidence="5" type="ORF">U1T56_09195</name>
</gene>
<evidence type="ECO:0000313" key="6">
    <source>
        <dbReference type="Proteomes" id="UP001375743"/>
    </source>
</evidence>
<name>A0ABU8XQZ0_9PROT</name>
<dbReference type="InterPro" id="IPR013341">
    <property type="entry name" value="Mandelate_racemase_N_dom"/>
</dbReference>
<keyword evidence="2" id="KW-0479">Metal-binding</keyword>
<comment type="cofactor">
    <cofactor evidence="1">
        <name>Mg(2+)</name>
        <dbReference type="ChEBI" id="CHEBI:18420"/>
    </cofactor>
</comment>
<dbReference type="Proteomes" id="UP001375743">
    <property type="component" value="Unassembled WGS sequence"/>
</dbReference>
<dbReference type="InterPro" id="IPR036849">
    <property type="entry name" value="Enolase-like_C_sf"/>
</dbReference>
<dbReference type="SFLD" id="SFLDS00001">
    <property type="entry name" value="Enolase"/>
    <property type="match status" value="1"/>
</dbReference>
<dbReference type="InterPro" id="IPR029017">
    <property type="entry name" value="Enolase-like_N"/>
</dbReference>
<dbReference type="CDD" id="cd03328">
    <property type="entry name" value="MR_like_3"/>
    <property type="match status" value="1"/>
</dbReference>
<dbReference type="RefSeq" id="WP_418159172.1">
    <property type="nucleotide sequence ID" value="NZ_JBBLZC010000007.1"/>
</dbReference>
<evidence type="ECO:0000256" key="3">
    <source>
        <dbReference type="ARBA" id="ARBA00022842"/>
    </source>
</evidence>
<evidence type="ECO:0000256" key="2">
    <source>
        <dbReference type="ARBA" id="ARBA00022723"/>
    </source>
</evidence>
<sequence>MAADAAAIERVGARAYTVPTDAPEADGTIAWSETTLVLVEAVAGGRTGLGYSYTHATAAGLIERVLVPIVSGGDAFAVPRHWEAMVRVVRNIGWRGLAATAISAVDGALWDLKARLLDVPLASLLGKARDAVPIYGSGGFTTYSDERLEEQLGGWARDLGCRWVKMKIGSEPSRDLDRAQVALAAIAGTGAELMVDANGALTRKQALWFAERFAGMGVTWFEEPVSSDDLEGLRLLRDQGPAGLEIAAGEYGYDPFYFRRMLEAGAVDVLQADATRCGGITGFLKAAALADAHGLPLSAHTAPAFHLAVCCTAPRLRHIEWFHDHARIEAMLFDGAPEPKGGLIRPDLGRPGNGLAFKRADAERFAA</sequence>
<organism evidence="5 6">
    <name type="scientific">Benzoatithermus flavus</name>
    <dbReference type="NCBI Taxonomy" id="3108223"/>
    <lineage>
        <taxon>Bacteria</taxon>
        <taxon>Pseudomonadati</taxon>
        <taxon>Pseudomonadota</taxon>
        <taxon>Alphaproteobacteria</taxon>
        <taxon>Geminicoccales</taxon>
        <taxon>Geminicoccaceae</taxon>
        <taxon>Benzoatithermus</taxon>
    </lineage>
</organism>
<dbReference type="Gene3D" id="3.30.390.10">
    <property type="entry name" value="Enolase-like, N-terminal domain"/>
    <property type="match status" value="1"/>
</dbReference>
<reference evidence="5 6" key="1">
    <citation type="submission" date="2024-01" db="EMBL/GenBank/DDBJ databases">
        <title>Multi-omics insights into the function and evolution of sodium benzoate biodegradation pathways in Benzoatithermus flavus gen. nov., sp. nov. from hot spring.</title>
        <authorList>
            <person name="Hu C.-J."/>
            <person name="Li W.-J."/>
        </authorList>
    </citation>
    <scope>NUCLEOTIDE SEQUENCE [LARGE SCALE GENOMIC DNA]</scope>
    <source>
        <strain evidence="5 6">SYSU G07066</strain>
    </source>
</reference>